<feature type="compositionally biased region" description="Low complexity" evidence="2">
    <location>
        <begin position="1535"/>
        <end position="1545"/>
    </location>
</feature>
<feature type="compositionally biased region" description="Gly residues" evidence="2">
    <location>
        <begin position="454"/>
        <end position="468"/>
    </location>
</feature>
<dbReference type="GO" id="GO:0008270">
    <property type="term" value="F:zinc ion binding"/>
    <property type="evidence" value="ECO:0007669"/>
    <property type="project" value="UniProtKB-KW"/>
</dbReference>
<feature type="compositionally biased region" description="Low complexity" evidence="2">
    <location>
        <begin position="1054"/>
        <end position="1069"/>
    </location>
</feature>
<name>A0A0G4FNP2_9ALVE</name>
<feature type="region of interest" description="Disordered" evidence="2">
    <location>
        <begin position="831"/>
        <end position="1013"/>
    </location>
</feature>
<evidence type="ECO:0000259" key="3">
    <source>
        <dbReference type="PROSITE" id="PS50103"/>
    </source>
</evidence>
<feature type="compositionally biased region" description="Pro residues" evidence="2">
    <location>
        <begin position="399"/>
        <end position="413"/>
    </location>
</feature>
<feature type="compositionally biased region" description="Low complexity" evidence="2">
    <location>
        <begin position="362"/>
        <end position="397"/>
    </location>
</feature>
<feature type="compositionally biased region" description="Polar residues" evidence="2">
    <location>
        <begin position="635"/>
        <end position="651"/>
    </location>
</feature>
<evidence type="ECO:0000256" key="1">
    <source>
        <dbReference type="PROSITE-ProRule" id="PRU00723"/>
    </source>
</evidence>
<feature type="compositionally biased region" description="Basic and acidic residues" evidence="2">
    <location>
        <begin position="1307"/>
        <end position="1323"/>
    </location>
</feature>
<proteinExistence type="predicted"/>
<dbReference type="VEuPathDB" id="CryptoDB:Cvel_17965"/>
<feature type="region of interest" description="Disordered" evidence="2">
    <location>
        <begin position="298"/>
        <end position="659"/>
    </location>
</feature>
<feature type="region of interest" description="Disordered" evidence="2">
    <location>
        <begin position="1054"/>
        <end position="1101"/>
    </location>
</feature>
<feature type="compositionally biased region" description="Polar residues" evidence="2">
    <location>
        <begin position="1511"/>
        <end position="1528"/>
    </location>
</feature>
<reference evidence="4" key="1">
    <citation type="submission" date="2014-11" db="EMBL/GenBank/DDBJ databases">
        <authorList>
            <person name="Otto D Thomas"/>
            <person name="Naeem Raeece"/>
        </authorList>
    </citation>
    <scope>NUCLEOTIDE SEQUENCE</scope>
</reference>
<feature type="compositionally biased region" description="Gly residues" evidence="2">
    <location>
        <begin position="1158"/>
        <end position="1170"/>
    </location>
</feature>
<sequence>MSSQGAEKHFFLNGAQLAKIYSQLCERHQKGPCSYKGMCLFLHPQPGQGAEYCRRSPCFGNELQNLRYIPTCCPNLHWADSSSNPNPTICPKKAGCPFAHTWEEVLYHPLQYKTFECLQGAQCPRPYCAGLHPGEAGRAGELGTHLLLIPDTGDRQTERALPRLRHLKITAMDAYNAVASPLPPELRVDPSTHRVGRAYAPAPDIPQIRRLLETAQQGHGGSGGMESFSQSLSVCPGEWYVLQHQTQASIGIPPSEISHGLVLGRCYSGPQAGQTGWLYSQALHPEAVGEELEIHFSAPPQTDAPTQQQQQQQQQTLSQSQSQLQWVRGGTGPSHQQIVTATPHQPQHPGPSSALPGSGFVSPRQQQQPQPHGGPLPSSSSSFSSSRMLSSPNRSLSIRPPPPPPPPPPPVSPPQTAASTPPVHASVSPAVHPHQRTSLPQAAPAGRQGPPGPAGGGRGGRGRGGSAGGRERERSWREQEGETGGGLRHESIDSIPSGIMHTHPPQPPPQTPHYYPPQSQPQPQQVEVQRLAQAPQRPQQHQQQTRQQIQLEGHPAGHSTTASELPMAAAVVLASGPTPPPLLPHTHSLPLSHPSLPSREPPDRPRSAHNQRPVERRQGEEETELPARPAAGAQTHPSTSSVSIHMSTAPLQQPGAPVKPARALADMAALGLGLEPSSSSHSLAAGGCATPGAGVGGGAGAVATLTSSDSVEVDHEAADWETMRRRRLLAEALTSLYRERPYLDEKEVETAKQLSSQIDRSIQISLKIHGERRLSGLGGTATAAMGAPGGSLSLQGGRPVSVDDSGAGAVLPLLSLSRKTVSLSEWTRQQALDSERDEARESALLGLPPKAASVAGHAGRGSRESRRHLPPSQQQQQQPKALTPLPPFSRLSRPPSTPLLVGGGPSTPTPKGLHVAGPLQQQHQTHGGHQGGGMGGQRQGQGQARRPPGGTSVSSSRDLASASGACSGEPSPSASGPVVHRQTPPGAEWSQGGPLSLPPTFVPASGSAFGQEMGGVPALPSMSRSLEGASFRHVDRDSAARRVVDAVLATPTGPAVVAPSSTPPAVSTAHRPAGPSRRGDMGSFFLDASGSSSSSSSLTTSGRGAHILVDQSAAAASPLGFLRGAQHTLSGSVQSSGGGLYLPLEGTEEAKTSQGRSGPSGAGGTRGESGSGERERGDRQSASTSPFFPSGNGEGDRSPLAAAEGEGGGRVPFVPHPPGGESPFSEDAQRSPATAAASLRNRLIAASAPSGLPQDFAPPSPSHVRVVHDVPLHGEEGMRRDRTAAAAEPLELGPSRIESRASASRQQAEREAGRDRGGSEARGESSPPQPPAPTVPLQGLTDFADELELAPDQRRKLAAFLSEKQVSLQTTDVPATHSEAPGPVDITKGGSSAFREARSGSAISLSTRHTASESRRASAIAVALGLQSAASGISFAPFSGDRGRRTQAPEHPPGSAGGSGASPGLPPSASAGGGGGFDLARWGSSGSVPASQTLSLSYGSAAEQPAHPSRAPQQTPQYPSTLGLSQPQWGGEQGEAGAEGETSEGPRPPRPLAGGLRKAVGQGGGDPKGVGMQEAEEEREGETTGLGR</sequence>
<gene>
    <name evidence="4" type="ORF">Cvel_17965</name>
</gene>
<dbReference type="EMBL" id="CDMZ01000510">
    <property type="protein sequence ID" value="CEM15841.1"/>
    <property type="molecule type" value="Genomic_DNA"/>
</dbReference>
<feature type="compositionally biased region" description="Low complexity" evidence="2">
    <location>
        <begin position="917"/>
        <end position="927"/>
    </location>
</feature>
<accession>A0A0G4FNP2</accession>
<organism evidence="4">
    <name type="scientific">Chromera velia CCMP2878</name>
    <dbReference type="NCBI Taxonomy" id="1169474"/>
    <lineage>
        <taxon>Eukaryota</taxon>
        <taxon>Sar</taxon>
        <taxon>Alveolata</taxon>
        <taxon>Colpodellida</taxon>
        <taxon>Chromeraceae</taxon>
        <taxon>Chromera</taxon>
    </lineage>
</organism>
<feature type="region of interest" description="Disordered" evidence="2">
    <location>
        <begin position="1366"/>
        <end position="1393"/>
    </location>
</feature>
<dbReference type="PROSITE" id="PS50103">
    <property type="entry name" value="ZF_C3H1"/>
    <property type="match status" value="1"/>
</dbReference>
<feature type="compositionally biased region" description="Polar residues" evidence="2">
    <location>
        <begin position="1484"/>
        <end position="1498"/>
    </location>
</feature>
<evidence type="ECO:0000256" key="2">
    <source>
        <dbReference type="SAM" id="MobiDB-lite"/>
    </source>
</evidence>
<feature type="compositionally biased region" description="Low complexity" evidence="2">
    <location>
        <begin position="940"/>
        <end position="965"/>
    </location>
</feature>
<feature type="domain" description="C3H1-type" evidence="3">
    <location>
        <begin position="19"/>
        <end position="46"/>
    </location>
</feature>
<feature type="compositionally biased region" description="Low complexity" evidence="2">
    <location>
        <begin position="414"/>
        <end position="423"/>
    </location>
</feature>
<feature type="compositionally biased region" description="Low complexity" evidence="2">
    <location>
        <begin position="870"/>
        <end position="900"/>
    </location>
</feature>
<feature type="compositionally biased region" description="Basic and acidic residues" evidence="2">
    <location>
        <begin position="1266"/>
        <end position="1283"/>
    </location>
</feature>
<feature type="compositionally biased region" description="Pro residues" evidence="2">
    <location>
        <begin position="504"/>
        <end position="520"/>
    </location>
</feature>
<protein>
    <recommendedName>
        <fullName evidence="3">C3H1-type domain-containing protein</fullName>
    </recommendedName>
</protein>
<feature type="region of interest" description="Disordered" evidence="2">
    <location>
        <begin position="1148"/>
        <end position="1349"/>
    </location>
</feature>
<feature type="region of interest" description="Disordered" evidence="2">
    <location>
        <begin position="1433"/>
        <end position="1588"/>
    </location>
</feature>
<keyword evidence="1" id="KW-0479">Metal-binding</keyword>
<feature type="compositionally biased region" description="Basic and acidic residues" evidence="2">
    <location>
        <begin position="600"/>
        <end position="620"/>
    </location>
</feature>
<feature type="compositionally biased region" description="Low complexity" evidence="2">
    <location>
        <begin position="306"/>
        <end position="325"/>
    </location>
</feature>
<feature type="compositionally biased region" description="Low complexity" evidence="2">
    <location>
        <begin position="521"/>
        <end position="551"/>
    </location>
</feature>
<feature type="compositionally biased region" description="Basic and acidic residues" evidence="2">
    <location>
        <begin position="469"/>
        <end position="480"/>
    </location>
</feature>
<feature type="zinc finger region" description="C3H1-type" evidence="1">
    <location>
        <begin position="19"/>
        <end position="46"/>
    </location>
</feature>
<evidence type="ECO:0000313" key="4">
    <source>
        <dbReference type="EMBL" id="CEM15841.1"/>
    </source>
</evidence>
<keyword evidence="1" id="KW-0863">Zinc-finger</keyword>
<dbReference type="InterPro" id="IPR000571">
    <property type="entry name" value="Znf_CCCH"/>
</dbReference>
<feature type="compositionally biased region" description="Low complexity" evidence="2">
    <location>
        <begin position="1089"/>
        <end position="1101"/>
    </location>
</feature>
<feature type="compositionally biased region" description="Gly residues" evidence="2">
    <location>
        <begin position="928"/>
        <end position="939"/>
    </location>
</feature>
<keyword evidence="1" id="KW-0862">Zinc</keyword>
<feature type="compositionally biased region" description="Polar residues" evidence="2">
    <location>
        <begin position="333"/>
        <end position="345"/>
    </location>
</feature>
<feature type="compositionally biased region" description="Low complexity" evidence="2">
    <location>
        <begin position="584"/>
        <end position="598"/>
    </location>
</feature>